<proteinExistence type="predicted"/>
<accession>A0A242MNT0</accession>
<dbReference type="EMBL" id="NBTY01000104">
    <property type="protein sequence ID" value="OTP72851.1"/>
    <property type="molecule type" value="Genomic_DNA"/>
</dbReference>
<evidence type="ECO:0000313" key="2">
    <source>
        <dbReference type="Proteomes" id="UP000194546"/>
    </source>
</evidence>
<name>A0A242MNT0_CABSO</name>
<evidence type="ECO:0008006" key="3">
    <source>
        <dbReference type="Google" id="ProtNLM"/>
    </source>
</evidence>
<dbReference type="AlphaFoldDB" id="A0A242MNT0"/>
<dbReference type="Proteomes" id="UP000194546">
    <property type="component" value="Unassembled WGS sequence"/>
</dbReference>
<sequence length="40" mass="4560">MRKVIDGSSHLRKPLPARKDASVNLFAFEAHNRSKLKILD</sequence>
<organism evidence="1 2">
    <name type="scientific">Caballeronia sordidicola</name>
    <name type="common">Burkholderia sordidicola</name>
    <dbReference type="NCBI Taxonomy" id="196367"/>
    <lineage>
        <taxon>Bacteria</taxon>
        <taxon>Pseudomonadati</taxon>
        <taxon>Pseudomonadota</taxon>
        <taxon>Betaproteobacteria</taxon>
        <taxon>Burkholderiales</taxon>
        <taxon>Burkholderiaceae</taxon>
        <taxon>Caballeronia</taxon>
    </lineage>
</organism>
<comment type="caution">
    <text evidence="1">The sequence shown here is derived from an EMBL/GenBank/DDBJ whole genome shotgun (WGS) entry which is preliminary data.</text>
</comment>
<protein>
    <recommendedName>
        <fullName evidence="3">Mobile element protein</fullName>
    </recommendedName>
</protein>
<reference evidence="1 2" key="1">
    <citation type="submission" date="2017-03" db="EMBL/GenBank/DDBJ databases">
        <title>Genome analysis of strain PAMC 26510.</title>
        <authorList>
            <person name="Oh H.-M."/>
            <person name="Yang J.-A."/>
        </authorList>
    </citation>
    <scope>NUCLEOTIDE SEQUENCE [LARGE SCALE GENOMIC DNA]</scope>
    <source>
        <strain evidence="1 2">PAMC 26510</strain>
    </source>
</reference>
<gene>
    <name evidence="1" type="ORF">PAMC26510_20795</name>
</gene>
<evidence type="ECO:0000313" key="1">
    <source>
        <dbReference type="EMBL" id="OTP72851.1"/>
    </source>
</evidence>